<keyword evidence="1" id="KW-0732">Signal</keyword>
<evidence type="ECO:0000313" key="3">
    <source>
        <dbReference type="Proteomes" id="UP001297581"/>
    </source>
</evidence>
<evidence type="ECO:0000256" key="1">
    <source>
        <dbReference type="SAM" id="SignalP"/>
    </source>
</evidence>
<organism evidence="2 3">
    <name type="scientific">Shewanella zhuhaiensis</name>
    <dbReference type="NCBI Taxonomy" id="2919576"/>
    <lineage>
        <taxon>Bacteria</taxon>
        <taxon>Pseudomonadati</taxon>
        <taxon>Pseudomonadota</taxon>
        <taxon>Gammaproteobacteria</taxon>
        <taxon>Alteromonadales</taxon>
        <taxon>Shewanellaceae</taxon>
        <taxon>Shewanella</taxon>
    </lineage>
</organism>
<keyword evidence="3" id="KW-1185">Reference proteome</keyword>
<gene>
    <name evidence="2" type="ORF">MJ923_00595</name>
</gene>
<comment type="caution">
    <text evidence="2">The sequence shown here is derived from an EMBL/GenBank/DDBJ whole genome shotgun (WGS) entry which is preliminary data.</text>
</comment>
<dbReference type="AlphaFoldDB" id="A0AAJ1BDI4"/>
<dbReference type="EMBL" id="JAKUDL010000001">
    <property type="protein sequence ID" value="MCH4292797.1"/>
    <property type="molecule type" value="Genomic_DNA"/>
</dbReference>
<dbReference type="RefSeq" id="WP_126169307.1">
    <property type="nucleotide sequence ID" value="NZ_JAKUDL010000001.1"/>
</dbReference>
<sequence>MWRIISLLCLLPGLALGAEGLKDPTMPGNFRGQSTAAASGGSQLKSIITSASGNYAVVGDRVLSVGDSIGSARIVAIGSDSIKLSDGKTLKLFQAITER</sequence>
<evidence type="ECO:0000313" key="2">
    <source>
        <dbReference type="EMBL" id="MCH4292797.1"/>
    </source>
</evidence>
<feature type="chain" id="PRO_5042554817" evidence="1">
    <location>
        <begin position="18"/>
        <end position="99"/>
    </location>
</feature>
<dbReference type="Proteomes" id="UP001297581">
    <property type="component" value="Unassembled WGS sequence"/>
</dbReference>
<reference evidence="2 3" key="1">
    <citation type="submission" date="2022-02" db="EMBL/GenBank/DDBJ databases">
        <title>The genome sequence of Shewanella sp. 3B26.</title>
        <authorList>
            <person name="Du J."/>
        </authorList>
    </citation>
    <scope>NUCLEOTIDE SEQUENCE [LARGE SCALE GENOMIC DNA]</scope>
    <source>
        <strain evidence="2 3">3B26</strain>
    </source>
</reference>
<proteinExistence type="predicted"/>
<protein>
    <submittedName>
        <fullName evidence="2">MSHA biogenesis protein MshK</fullName>
    </submittedName>
</protein>
<accession>A0AAJ1BDI4</accession>
<name>A0AAJ1BDI4_9GAMM</name>
<feature type="signal peptide" evidence="1">
    <location>
        <begin position="1"/>
        <end position="17"/>
    </location>
</feature>